<dbReference type="NCBIfam" id="TIGR01361">
    <property type="entry name" value="DAHP_synth_Bsub"/>
    <property type="match status" value="1"/>
</dbReference>
<dbReference type="Proteomes" id="UP000199568">
    <property type="component" value="Unassembled WGS sequence"/>
</dbReference>
<dbReference type="Pfam" id="PF18152">
    <property type="entry name" value="DAHP_snth_FXD"/>
    <property type="match status" value="1"/>
</dbReference>
<dbReference type="AlphaFoldDB" id="A0A1I0A453"/>
<dbReference type="PANTHER" id="PTHR43018:SF2">
    <property type="entry name" value="PHOSPHO-2-DEHYDRO-3-DEOXYHEPTONATE ALDOLASE"/>
    <property type="match status" value="1"/>
</dbReference>
<feature type="domain" description="DAHP synthetase I/KDSA" evidence="2">
    <location>
        <begin position="83"/>
        <end position="327"/>
    </location>
</feature>
<accession>A0A1I0A453</accession>
<evidence type="ECO:0000259" key="2">
    <source>
        <dbReference type="Pfam" id="PF00793"/>
    </source>
</evidence>
<evidence type="ECO:0000313" key="4">
    <source>
        <dbReference type="EMBL" id="SES88854.1"/>
    </source>
</evidence>
<evidence type="ECO:0000259" key="3">
    <source>
        <dbReference type="Pfam" id="PF18152"/>
    </source>
</evidence>
<keyword evidence="5" id="KW-1185">Reference proteome</keyword>
<sequence length="333" mass="36563">MVIVMKPHAPQEMIDKISQKMTSLGCDVRLTQGENYCILGLVGDTSKINPSQIEANEHVEKLLRVQHPFKLASRLFHPEDTVIQVNGCKIGGGNVTIMAGPCSVESEEQLMTIAHAVKKEGAHILRGGAYKPRTSPYSFQGMGEEGLKLLQKAKEATGMPIVTEVMDQENFDVVEQYADILQIGARNMQNFSLLKRAGKSNKPILLKRGLSATIEELLMSAEYIMSKGNQNVILCERGIRTFETYTRNTLDLSAITVIKELSHLPIIIDPSHATGKWSMVEPLSKGAIAVGADGLIIEVHHQPELALSDGAQSLKPEKFARLMRAVEKIAAIE</sequence>
<dbReference type="NCBIfam" id="NF009239">
    <property type="entry name" value="PRK12595.1"/>
    <property type="match status" value="1"/>
</dbReference>
<dbReference type="NCBIfam" id="NF006421">
    <property type="entry name" value="PRK08673.1"/>
    <property type="match status" value="1"/>
</dbReference>
<dbReference type="GO" id="GO:0009073">
    <property type="term" value="P:aromatic amino acid family biosynthetic process"/>
    <property type="evidence" value="ECO:0007669"/>
    <property type="project" value="InterPro"/>
</dbReference>
<dbReference type="InterPro" id="IPR052899">
    <property type="entry name" value="Class-I_DAHP_synthase"/>
</dbReference>
<dbReference type="InterPro" id="IPR006218">
    <property type="entry name" value="DAHP1/KDSA"/>
</dbReference>
<evidence type="ECO:0000313" key="5">
    <source>
        <dbReference type="Proteomes" id="UP000199568"/>
    </source>
</evidence>
<reference evidence="4 5" key="1">
    <citation type="submission" date="2016-10" db="EMBL/GenBank/DDBJ databases">
        <authorList>
            <person name="de Groot N.N."/>
        </authorList>
    </citation>
    <scope>NUCLEOTIDE SEQUENCE [LARGE SCALE GENOMIC DNA]</scope>
    <source>
        <strain evidence="4 5">DSM 18979</strain>
    </source>
</reference>
<name>A0A1I0A453_9FIRM</name>
<feature type="domain" description="DAHP synthase ferredoxin-like" evidence="3">
    <location>
        <begin position="1"/>
        <end position="66"/>
    </location>
</feature>
<dbReference type="InterPro" id="IPR013785">
    <property type="entry name" value="Aldolase_TIM"/>
</dbReference>
<dbReference type="Gene3D" id="3.20.20.70">
    <property type="entry name" value="Aldolase class I"/>
    <property type="match status" value="1"/>
</dbReference>
<dbReference type="STRING" id="426128.SAMN05660297_00872"/>
<dbReference type="SUPFAM" id="SSF51569">
    <property type="entry name" value="Aldolase"/>
    <property type="match status" value="1"/>
</dbReference>
<organism evidence="4 5">
    <name type="scientific">Natronincola peptidivorans</name>
    <dbReference type="NCBI Taxonomy" id="426128"/>
    <lineage>
        <taxon>Bacteria</taxon>
        <taxon>Bacillati</taxon>
        <taxon>Bacillota</taxon>
        <taxon>Clostridia</taxon>
        <taxon>Peptostreptococcales</taxon>
        <taxon>Natronincolaceae</taxon>
        <taxon>Natronincola</taxon>
    </lineage>
</organism>
<dbReference type="EMBL" id="FOHU01000002">
    <property type="protein sequence ID" value="SES88854.1"/>
    <property type="molecule type" value="Genomic_DNA"/>
</dbReference>
<keyword evidence="1" id="KW-0808">Transferase</keyword>
<dbReference type="GO" id="GO:0016740">
    <property type="term" value="F:transferase activity"/>
    <property type="evidence" value="ECO:0007669"/>
    <property type="project" value="UniProtKB-KW"/>
</dbReference>
<protein>
    <submittedName>
        <fullName evidence="4">3-deoxy-D-arabinoheptulosonate-7-phosphate synthase</fullName>
    </submittedName>
</protein>
<dbReference type="GO" id="GO:0016832">
    <property type="term" value="F:aldehyde-lyase activity"/>
    <property type="evidence" value="ECO:0007669"/>
    <property type="project" value="InterPro"/>
</dbReference>
<dbReference type="Gene3D" id="3.30.70.1140">
    <property type="entry name" value="Phospho-2-dehydro-3-deoxyheptonate aldolase, domain 1"/>
    <property type="match status" value="1"/>
</dbReference>
<dbReference type="OrthoDB" id="9780456at2"/>
<proteinExistence type="predicted"/>
<gene>
    <name evidence="4" type="ORF">SAMN05660297_00872</name>
</gene>
<dbReference type="InterPro" id="IPR041071">
    <property type="entry name" value="DAHP_snth_FXD"/>
</dbReference>
<evidence type="ECO:0000256" key="1">
    <source>
        <dbReference type="ARBA" id="ARBA00022679"/>
    </source>
</evidence>
<dbReference type="RefSeq" id="WP_090439834.1">
    <property type="nucleotide sequence ID" value="NZ_FOHU01000002.1"/>
</dbReference>
<dbReference type="InterPro" id="IPR006268">
    <property type="entry name" value="DAHP_syn_2"/>
</dbReference>
<dbReference type="Pfam" id="PF00793">
    <property type="entry name" value="DAHP_synth_1"/>
    <property type="match status" value="1"/>
</dbReference>
<dbReference type="PANTHER" id="PTHR43018">
    <property type="entry name" value="PHOSPHO-2-DEHYDRO-3-DEOXYHEPTONATE ALDOLASE"/>
    <property type="match status" value="1"/>
</dbReference>